<keyword evidence="4" id="KW-0949">S-adenosyl-L-methionine</keyword>
<name>A6T8A6_KLEP7</name>
<evidence type="ECO:0000256" key="4">
    <source>
        <dbReference type="ARBA" id="ARBA00022691"/>
    </source>
</evidence>
<dbReference type="EMBL" id="CP000647">
    <property type="protein sequence ID" value="ABR76827.1"/>
    <property type="molecule type" value="Genomic_DNA"/>
</dbReference>
<dbReference type="Pfam" id="PF00145">
    <property type="entry name" value="DNA_methylase"/>
    <property type="match status" value="2"/>
</dbReference>
<dbReference type="EnsemblBacteria" id="ABR76827">
    <property type="protein sequence ID" value="ABR76827"/>
    <property type="gene ID" value="KPN_01395"/>
</dbReference>
<reference evidence="8 9" key="1">
    <citation type="journal article" date="2001" name="Nature">
        <title>Complete genome sequence of Salmonella enterica serovar Typhimurium LT2.</title>
        <authorList>
            <person name="McClelland M."/>
            <person name="Sanderson K.E."/>
            <person name="Spieth J."/>
            <person name="Clifton S.W."/>
            <person name="Latreille P."/>
            <person name="Courtney L."/>
            <person name="Porwollik S."/>
            <person name="Ali J."/>
            <person name="Dante M."/>
            <person name="Du F."/>
            <person name="Hou S."/>
            <person name="Layman D."/>
            <person name="Leonard S."/>
            <person name="Nguyen C."/>
            <person name="Scott K."/>
            <person name="Holmes A."/>
            <person name="Grewal N."/>
            <person name="Mulvaney E."/>
            <person name="Ryan E."/>
            <person name="Sun H."/>
            <person name="Florea L."/>
            <person name="Miller W."/>
            <person name="Stoneking T."/>
            <person name="Nhan M."/>
            <person name="Waterston R."/>
            <person name="Wilson R.K."/>
        </authorList>
    </citation>
    <scope>NUCLEOTIDE SEQUENCE [LARGE SCALE GENOMIC DNA]</scope>
    <source>
        <strain evidence="9">ATCC 700721 / MGH 78578</strain>
    </source>
</reference>
<organism evidence="8 9">
    <name type="scientific">Klebsiella pneumoniae subsp. pneumoniae (strain ATCC 700721 / MGH 78578)</name>
    <dbReference type="NCBI Taxonomy" id="272620"/>
    <lineage>
        <taxon>Bacteria</taxon>
        <taxon>Pseudomonadati</taxon>
        <taxon>Pseudomonadota</taxon>
        <taxon>Gammaproteobacteria</taxon>
        <taxon>Enterobacterales</taxon>
        <taxon>Enterobacteriaceae</taxon>
        <taxon>Klebsiella/Raoultella group</taxon>
        <taxon>Klebsiella</taxon>
        <taxon>Klebsiella pneumoniae complex</taxon>
    </lineage>
</organism>
<accession>A6T8A6</accession>
<dbReference type="PaxDb" id="272620-KPN_01395"/>
<dbReference type="InterPro" id="IPR001525">
    <property type="entry name" value="C5_MeTfrase"/>
</dbReference>
<dbReference type="InterPro" id="IPR029063">
    <property type="entry name" value="SAM-dependent_MTases_sf"/>
</dbReference>
<evidence type="ECO:0000256" key="5">
    <source>
        <dbReference type="ARBA" id="ARBA00022747"/>
    </source>
</evidence>
<protein>
    <recommendedName>
        <fullName evidence="1">DNA (cytosine-5-)-methyltransferase</fullName>
        <ecNumber evidence="1">2.1.1.37</ecNumber>
    </recommendedName>
</protein>
<dbReference type="InterPro" id="IPR050390">
    <property type="entry name" value="C5-Methyltransferase"/>
</dbReference>
<evidence type="ECO:0000256" key="2">
    <source>
        <dbReference type="ARBA" id="ARBA00022603"/>
    </source>
</evidence>
<evidence type="ECO:0000313" key="8">
    <source>
        <dbReference type="EMBL" id="ABR76827.1"/>
    </source>
</evidence>
<dbReference type="Proteomes" id="UP000000265">
    <property type="component" value="Chromosome"/>
</dbReference>
<comment type="catalytic activity">
    <reaction evidence="6">
        <text>a 2'-deoxycytidine in DNA + S-adenosyl-L-methionine = a 5-methyl-2'-deoxycytidine in DNA + S-adenosyl-L-homocysteine + H(+)</text>
        <dbReference type="Rhea" id="RHEA:13681"/>
        <dbReference type="Rhea" id="RHEA-COMP:11369"/>
        <dbReference type="Rhea" id="RHEA-COMP:11370"/>
        <dbReference type="ChEBI" id="CHEBI:15378"/>
        <dbReference type="ChEBI" id="CHEBI:57856"/>
        <dbReference type="ChEBI" id="CHEBI:59789"/>
        <dbReference type="ChEBI" id="CHEBI:85452"/>
        <dbReference type="ChEBI" id="CHEBI:85454"/>
        <dbReference type="EC" id="2.1.1.37"/>
    </reaction>
</comment>
<evidence type="ECO:0000256" key="7">
    <source>
        <dbReference type="SAM" id="MobiDB-lite"/>
    </source>
</evidence>
<feature type="region of interest" description="Disordered" evidence="7">
    <location>
        <begin position="334"/>
        <end position="356"/>
    </location>
</feature>
<dbReference type="KEGG" id="kpn:KPN_01395"/>
<keyword evidence="5" id="KW-0680">Restriction system</keyword>
<dbReference type="SUPFAM" id="SSF53335">
    <property type="entry name" value="S-adenosyl-L-methionine-dependent methyltransferases"/>
    <property type="match status" value="1"/>
</dbReference>
<evidence type="ECO:0000256" key="1">
    <source>
        <dbReference type="ARBA" id="ARBA00011975"/>
    </source>
</evidence>
<dbReference type="STRING" id="272620.KPN_01395"/>
<dbReference type="AlphaFoldDB" id="A6T8A6"/>
<dbReference type="RefSeq" id="WP_015958292.1">
    <property type="nucleotide sequence ID" value="NC_009648.1"/>
</dbReference>
<dbReference type="GO" id="GO:0032259">
    <property type="term" value="P:methylation"/>
    <property type="evidence" value="ECO:0007669"/>
    <property type="project" value="UniProtKB-KW"/>
</dbReference>
<dbReference type="HOGENOM" id="CLU_014695_0_0_6"/>
<proteinExistence type="predicted"/>
<sequence length="619" mass="67247">MREIIVDNFAGGGGASTGIELAIGRSVDIAINHDPNAVAMHTTNHPDTLHYCESVYSIRPKVATAGRRVGLAWFSPDCRHFSKAKGAKPVEKTIRGLAWIVIRWALDVGPRVMMLENVEEFKTWGPLLAAEMRPDPERVGETFQAFVGMLTTGIPADHPALLECCEFLNISLDSEDAARLVNGLGYTVEYRELRACDYGAPTIRKRFFMVMRRDGQPIVWPEATHGDPKSPAVLAGKLAPWRTAAECIDWSIPAPSIFDRKKPLVENSLKRIARGIQRFVIDSASPFIVKCNHTTTKGKYDCFRGQSLADPLQTITKTHGFGVAVPHLTKFRTGATGQPVTEPVPTVTAGTSKRPGGNGHALGIVEASLAPFLAGNGGSEYQAKPRPLDKPAHTILKESRACVVAPVIARQFGNSIGHRADEPRATITAGGGGKSLLVSAFLAKHYGGNYTGPGVGLDEPAHSVTTVDHHAVVASHLVKLRGTCRDGQRADEPMPTITAGGQHVGEVTTLAVEDYDEERAKQVLAFLREYCGENSTGLVDIDGVTFRIVDIGMRMLQPHELYRAQGFPEWYIIDQDYRGVKYAKDKQVARCGNAVPPPFAEALVRANLPEMCLKKDIAA</sequence>
<dbReference type="PANTHER" id="PTHR10629">
    <property type="entry name" value="CYTOSINE-SPECIFIC METHYLTRANSFERASE"/>
    <property type="match status" value="1"/>
</dbReference>
<dbReference type="GO" id="GO:0003677">
    <property type="term" value="F:DNA binding"/>
    <property type="evidence" value="ECO:0007669"/>
    <property type="project" value="TreeGrafter"/>
</dbReference>
<gene>
    <name evidence="8" type="ORF">KPN_01395</name>
</gene>
<dbReference type="GO" id="GO:0003886">
    <property type="term" value="F:DNA (cytosine-5-)-methyltransferase activity"/>
    <property type="evidence" value="ECO:0007669"/>
    <property type="project" value="UniProtKB-EC"/>
</dbReference>
<dbReference type="EC" id="2.1.1.37" evidence="1"/>
<dbReference type="PANTHER" id="PTHR10629:SF52">
    <property type="entry name" value="DNA (CYTOSINE-5)-METHYLTRANSFERASE 1"/>
    <property type="match status" value="1"/>
</dbReference>
<dbReference type="GO" id="GO:0044027">
    <property type="term" value="P:negative regulation of gene expression via chromosomal CpG island methylation"/>
    <property type="evidence" value="ECO:0007669"/>
    <property type="project" value="TreeGrafter"/>
</dbReference>
<dbReference type="REBASE" id="15732">
    <property type="entry name" value="M.KpnMORF1394P"/>
</dbReference>
<keyword evidence="3" id="KW-0808">Transferase</keyword>
<dbReference type="Gene3D" id="3.90.120.10">
    <property type="entry name" value="DNA Methylase, subunit A, domain 2"/>
    <property type="match status" value="1"/>
</dbReference>
<evidence type="ECO:0000256" key="6">
    <source>
        <dbReference type="ARBA" id="ARBA00047422"/>
    </source>
</evidence>
<keyword evidence="2 8" id="KW-0489">Methyltransferase</keyword>
<reference evidence="8 9" key="2">
    <citation type="submission" date="2006-09" db="EMBL/GenBank/DDBJ databases">
        <authorList>
            <consortium name="The Klebsiella pneumonia Genome Sequencing Project"/>
            <person name="McClelland M."/>
            <person name="Sanderson E.K."/>
            <person name="Spieth J."/>
            <person name="Clifton W.S."/>
            <person name="Latreille P."/>
            <person name="Sabo A."/>
            <person name="Pepin K."/>
            <person name="Bhonagiri V."/>
            <person name="Porwollik S."/>
            <person name="Ali J."/>
            <person name="Wilson R.K."/>
        </authorList>
    </citation>
    <scope>NUCLEOTIDE SEQUENCE [LARGE SCALE GENOMIC DNA]</scope>
    <source>
        <strain evidence="9">ATCC 700721 / MGH 78578</strain>
    </source>
</reference>
<dbReference type="GO" id="GO:0009307">
    <property type="term" value="P:DNA restriction-modification system"/>
    <property type="evidence" value="ECO:0007669"/>
    <property type="project" value="UniProtKB-KW"/>
</dbReference>
<evidence type="ECO:0000256" key="3">
    <source>
        <dbReference type="ARBA" id="ARBA00022679"/>
    </source>
</evidence>
<evidence type="ECO:0000313" key="9">
    <source>
        <dbReference type="Proteomes" id="UP000000265"/>
    </source>
</evidence>
<dbReference type="Gene3D" id="3.40.50.150">
    <property type="entry name" value="Vaccinia Virus protein VP39"/>
    <property type="match status" value="1"/>
</dbReference>